<proteinExistence type="predicted"/>
<sequence>MSMFELHGIARDIGHTNPVEMSFYFKWDNETLECVDSDKVLVEKIRQYANFGEEDHEYSMDEEDLGVDERAENYDFKPHSSSSDEDTEVEDEEPTNVHKRKKKYVRTKLQKFPEFRPEVDMASPIFKPGTQFKKAVREYAIQQGKDVYFEKNDSNRVRAKCKGVNCPWCPRTNKNRFASSKWLAEKDLDQFKMHDKWAVSAFQQTVGREKTLVISRDKAYRAWMFATKEIEGTYQEHKHSFVKVIDTPLEDPGHYARNTDPTPHQSISSATITPSSQPSNSATMQRTPQQIAPTY</sequence>
<dbReference type="EMBL" id="JAATIP010000024">
    <property type="protein sequence ID" value="KAF4391406.1"/>
    <property type="molecule type" value="Genomic_DNA"/>
</dbReference>
<dbReference type="PANTHER" id="PTHR31973">
    <property type="entry name" value="POLYPROTEIN, PUTATIVE-RELATED"/>
    <property type="match status" value="1"/>
</dbReference>
<protein>
    <recommendedName>
        <fullName evidence="2">Transposase MuDR plant domain-containing protein</fullName>
    </recommendedName>
</protein>
<evidence type="ECO:0000313" key="4">
    <source>
        <dbReference type="Proteomes" id="UP000525078"/>
    </source>
</evidence>
<dbReference type="PANTHER" id="PTHR31973:SF187">
    <property type="entry name" value="MUTATOR TRANSPOSASE MUDRA PROTEIN"/>
    <property type="match status" value="1"/>
</dbReference>
<feature type="region of interest" description="Disordered" evidence="1">
    <location>
        <begin position="74"/>
        <end position="102"/>
    </location>
</feature>
<dbReference type="InterPro" id="IPR004332">
    <property type="entry name" value="Transposase_MuDR"/>
</dbReference>
<gene>
    <name evidence="3" type="ORF">F8388_008017</name>
</gene>
<dbReference type="Proteomes" id="UP000525078">
    <property type="component" value="Unassembled WGS sequence"/>
</dbReference>
<evidence type="ECO:0000313" key="3">
    <source>
        <dbReference type="EMBL" id="KAF4391406.1"/>
    </source>
</evidence>
<feature type="compositionally biased region" description="Polar residues" evidence="1">
    <location>
        <begin position="259"/>
        <end position="295"/>
    </location>
</feature>
<dbReference type="Pfam" id="PF03108">
    <property type="entry name" value="DBD_Tnp_Mut"/>
    <property type="match status" value="1"/>
</dbReference>
<comment type="caution">
    <text evidence="3">The sequence shown here is derived from an EMBL/GenBank/DDBJ whole genome shotgun (WGS) entry which is preliminary data.</text>
</comment>
<dbReference type="AlphaFoldDB" id="A0A7J6H802"/>
<accession>A0A7J6H802</accession>
<organism evidence="3 4">
    <name type="scientific">Cannabis sativa</name>
    <name type="common">Hemp</name>
    <name type="synonym">Marijuana</name>
    <dbReference type="NCBI Taxonomy" id="3483"/>
    <lineage>
        <taxon>Eukaryota</taxon>
        <taxon>Viridiplantae</taxon>
        <taxon>Streptophyta</taxon>
        <taxon>Embryophyta</taxon>
        <taxon>Tracheophyta</taxon>
        <taxon>Spermatophyta</taxon>
        <taxon>Magnoliopsida</taxon>
        <taxon>eudicotyledons</taxon>
        <taxon>Gunneridae</taxon>
        <taxon>Pentapetalae</taxon>
        <taxon>rosids</taxon>
        <taxon>fabids</taxon>
        <taxon>Rosales</taxon>
        <taxon>Cannabaceae</taxon>
        <taxon>Cannabis</taxon>
    </lineage>
</organism>
<feature type="region of interest" description="Disordered" evidence="1">
    <location>
        <begin position="251"/>
        <end position="295"/>
    </location>
</feature>
<feature type="domain" description="Transposase MuDR plant" evidence="2">
    <location>
        <begin position="126"/>
        <end position="169"/>
    </location>
</feature>
<evidence type="ECO:0000256" key="1">
    <source>
        <dbReference type="SAM" id="MobiDB-lite"/>
    </source>
</evidence>
<feature type="compositionally biased region" description="Acidic residues" evidence="1">
    <location>
        <begin position="83"/>
        <end position="94"/>
    </location>
</feature>
<evidence type="ECO:0000259" key="2">
    <source>
        <dbReference type="Pfam" id="PF03108"/>
    </source>
</evidence>
<reference evidence="3 4" key="1">
    <citation type="journal article" date="2020" name="bioRxiv">
        <title>Sequence and annotation of 42 cannabis genomes reveals extensive copy number variation in cannabinoid synthesis and pathogen resistance genes.</title>
        <authorList>
            <person name="Mckernan K.J."/>
            <person name="Helbert Y."/>
            <person name="Kane L.T."/>
            <person name="Ebling H."/>
            <person name="Zhang L."/>
            <person name="Liu B."/>
            <person name="Eaton Z."/>
            <person name="Mclaughlin S."/>
            <person name="Kingan S."/>
            <person name="Baybayan P."/>
            <person name="Concepcion G."/>
            <person name="Jordan M."/>
            <person name="Riva A."/>
            <person name="Barbazuk W."/>
            <person name="Harkins T."/>
        </authorList>
    </citation>
    <scope>NUCLEOTIDE SEQUENCE [LARGE SCALE GENOMIC DNA]</scope>
    <source>
        <strain evidence="4">cv. Jamaican Lion 4</strain>
        <tissue evidence="3">Leaf</tissue>
    </source>
</reference>
<name>A0A7J6H802_CANSA</name>